<dbReference type="Gene3D" id="3.40.30.10">
    <property type="entry name" value="Glutaredoxin"/>
    <property type="match status" value="1"/>
</dbReference>
<keyword evidence="3" id="KW-1185">Reference proteome</keyword>
<name>A0ABR7M8I3_9BACT</name>
<dbReference type="EMBL" id="MBUA01000012">
    <property type="protein sequence ID" value="MBC6491307.1"/>
    <property type="molecule type" value="Genomic_DNA"/>
</dbReference>
<dbReference type="NCBIfam" id="TIGR00412">
    <property type="entry name" value="redox_disulf_2"/>
    <property type="match status" value="1"/>
</dbReference>
<dbReference type="PANTHER" id="PTHR36450">
    <property type="entry name" value="THIOREDOXIN"/>
    <property type="match status" value="1"/>
</dbReference>
<dbReference type="InterPro" id="IPR036249">
    <property type="entry name" value="Thioredoxin-like_sf"/>
</dbReference>
<organism evidence="2 3">
    <name type="scientific">Flavihumibacter stibioxidans</name>
    <dbReference type="NCBI Taxonomy" id="1834163"/>
    <lineage>
        <taxon>Bacteria</taxon>
        <taxon>Pseudomonadati</taxon>
        <taxon>Bacteroidota</taxon>
        <taxon>Chitinophagia</taxon>
        <taxon>Chitinophagales</taxon>
        <taxon>Chitinophagaceae</taxon>
        <taxon>Flavihumibacter</taxon>
    </lineage>
</organism>
<gene>
    <name evidence="2" type="ORF">BC349_09710</name>
</gene>
<dbReference type="Pfam" id="PF13192">
    <property type="entry name" value="Thioredoxin_3"/>
    <property type="match status" value="1"/>
</dbReference>
<dbReference type="Proteomes" id="UP000765802">
    <property type="component" value="Unassembled WGS sequence"/>
</dbReference>
<evidence type="ECO:0000259" key="1">
    <source>
        <dbReference type="Pfam" id="PF13192"/>
    </source>
</evidence>
<accession>A0ABR7M8I3</accession>
<evidence type="ECO:0000313" key="2">
    <source>
        <dbReference type="EMBL" id="MBC6491307.1"/>
    </source>
</evidence>
<sequence length="77" mass="8606">MKKIKVLGPGCPKCKTTYNNVLEAVKQLGIEAEVTKIEDIEEMMKYNVLTTPVLMIDEVAKVKGRVADVKEIKELLS</sequence>
<comment type="caution">
    <text evidence="2">The sequence shown here is derived from an EMBL/GenBank/DDBJ whole genome shotgun (WGS) entry which is preliminary data.</text>
</comment>
<dbReference type="RefSeq" id="WP_187256612.1">
    <property type="nucleotide sequence ID" value="NZ_JBHULF010000014.1"/>
</dbReference>
<dbReference type="InterPro" id="IPR005243">
    <property type="entry name" value="THIRX-like_proc"/>
</dbReference>
<feature type="domain" description="Thioredoxin-like fold" evidence="1">
    <location>
        <begin position="3"/>
        <end position="76"/>
    </location>
</feature>
<protein>
    <submittedName>
        <fullName evidence="2">Redox-active disulfide protein 2</fullName>
    </submittedName>
</protein>
<dbReference type="InterPro" id="IPR012336">
    <property type="entry name" value="Thioredoxin-like_fold"/>
</dbReference>
<dbReference type="PIRSF" id="PIRSF037031">
    <property type="entry name" value="Redox_disulphide_2"/>
    <property type="match status" value="1"/>
</dbReference>
<dbReference type="PANTHER" id="PTHR36450:SF1">
    <property type="entry name" value="THIOREDOXIN"/>
    <property type="match status" value="1"/>
</dbReference>
<dbReference type="SUPFAM" id="SSF52833">
    <property type="entry name" value="Thioredoxin-like"/>
    <property type="match status" value="1"/>
</dbReference>
<reference evidence="2 3" key="1">
    <citation type="submission" date="2016-07" db="EMBL/GenBank/DDBJ databases">
        <title>Genome analysis of Flavihumibacter stibioxidans YS-17.</title>
        <authorList>
            <person name="Shi K."/>
            <person name="Han Y."/>
            <person name="Wang G."/>
        </authorList>
    </citation>
    <scope>NUCLEOTIDE SEQUENCE [LARGE SCALE GENOMIC DNA]</scope>
    <source>
        <strain evidence="2 3">YS-17</strain>
    </source>
</reference>
<proteinExistence type="predicted"/>
<evidence type="ECO:0000313" key="3">
    <source>
        <dbReference type="Proteomes" id="UP000765802"/>
    </source>
</evidence>